<dbReference type="RefSeq" id="WP_046587920.1">
    <property type="nucleotide sequence ID" value="NZ_LAVA02000123.1"/>
</dbReference>
<evidence type="ECO:0000259" key="5">
    <source>
        <dbReference type="Pfam" id="PF09084"/>
    </source>
</evidence>
<evidence type="ECO:0000313" key="7">
    <source>
        <dbReference type="Proteomes" id="UP000034196"/>
    </source>
</evidence>
<evidence type="ECO:0000256" key="2">
    <source>
        <dbReference type="ARBA" id="ARBA00010742"/>
    </source>
</evidence>
<evidence type="ECO:0000256" key="4">
    <source>
        <dbReference type="SAM" id="SignalP"/>
    </source>
</evidence>
<keyword evidence="3 4" id="KW-0732">Signal</keyword>
<dbReference type="GO" id="GO:0042597">
    <property type="term" value="C:periplasmic space"/>
    <property type="evidence" value="ECO:0007669"/>
    <property type="project" value="UniProtKB-SubCell"/>
</dbReference>
<gene>
    <name evidence="6" type="ORF">WN71_036870</name>
</gene>
<dbReference type="EMBL" id="LAVA02000123">
    <property type="protein sequence ID" value="OIJ62921.1"/>
    <property type="molecule type" value="Genomic_DNA"/>
</dbReference>
<comment type="similarity">
    <text evidence="2">Belongs to the bacterial solute-binding protein SsuA/TauA family.</text>
</comment>
<feature type="domain" description="SsuA/THI5-like" evidence="5">
    <location>
        <begin position="61"/>
        <end position="275"/>
    </location>
</feature>
<evidence type="ECO:0000313" key="6">
    <source>
        <dbReference type="EMBL" id="OIJ62921.1"/>
    </source>
</evidence>
<reference evidence="6" key="1">
    <citation type="submission" date="2016-10" db="EMBL/GenBank/DDBJ databases">
        <title>Genome sequence of Streptomyces mangrovisoli MUSC 149.</title>
        <authorList>
            <person name="Lee L.-H."/>
            <person name="Ser H.-L."/>
        </authorList>
    </citation>
    <scope>NUCLEOTIDE SEQUENCE [LARGE SCALE GENOMIC DNA]</scope>
    <source>
        <strain evidence="6">MUSC 149</strain>
    </source>
</reference>
<proteinExistence type="inferred from homology"/>
<feature type="chain" id="PRO_5009630960" evidence="4">
    <location>
        <begin position="26"/>
        <end position="357"/>
    </location>
</feature>
<dbReference type="STRING" id="1428628.WN71_036870"/>
<dbReference type="PANTHER" id="PTHR30024:SF47">
    <property type="entry name" value="TAURINE-BINDING PERIPLASMIC PROTEIN"/>
    <property type="match status" value="1"/>
</dbReference>
<evidence type="ECO:0000256" key="3">
    <source>
        <dbReference type="ARBA" id="ARBA00022729"/>
    </source>
</evidence>
<comment type="caution">
    <text evidence="6">The sequence shown here is derived from an EMBL/GenBank/DDBJ whole genome shotgun (WGS) entry which is preliminary data.</text>
</comment>
<dbReference type="SUPFAM" id="SSF53850">
    <property type="entry name" value="Periplasmic binding protein-like II"/>
    <property type="match status" value="1"/>
</dbReference>
<protein>
    <submittedName>
        <fullName evidence="6">Nitrate ABC transporter substrate-binding protein</fullName>
    </submittedName>
</protein>
<dbReference type="GO" id="GO:0042918">
    <property type="term" value="P:alkanesulfonate transmembrane transport"/>
    <property type="evidence" value="ECO:0007669"/>
    <property type="project" value="TreeGrafter"/>
</dbReference>
<dbReference type="InterPro" id="IPR015168">
    <property type="entry name" value="SsuA/THI5"/>
</dbReference>
<organism evidence="6 7">
    <name type="scientific">Streptomyces mangrovisoli</name>
    <dbReference type="NCBI Taxonomy" id="1428628"/>
    <lineage>
        <taxon>Bacteria</taxon>
        <taxon>Bacillati</taxon>
        <taxon>Actinomycetota</taxon>
        <taxon>Actinomycetes</taxon>
        <taxon>Kitasatosporales</taxon>
        <taxon>Streptomycetaceae</taxon>
        <taxon>Streptomyces</taxon>
    </lineage>
</organism>
<comment type="subcellular location">
    <subcellularLocation>
        <location evidence="1">Periplasm</location>
    </subcellularLocation>
</comment>
<evidence type="ECO:0000256" key="1">
    <source>
        <dbReference type="ARBA" id="ARBA00004418"/>
    </source>
</evidence>
<dbReference type="Proteomes" id="UP000034196">
    <property type="component" value="Unassembled WGS sequence"/>
</dbReference>
<name>A0A1J4NKK5_9ACTN</name>
<dbReference type="OrthoDB" id="9806288at2"/>
<dbReference type="PROSITE" id="PS51257">
    <property type="entry name" value="PROKAR_LIPOPROTEIN"/>
    <property type="match status" value="1"/>
</dbReference>
<dbReference type="Pfam" id="PF09084">
    <property type="entry name" value="NMT1"/>
    <property type="match status" value="1"/>
</dbReference>
<feature type="signal peptide" evidence="4">
    <location>
        <begin position="1"/>
        <end position="25"/>
    </location>
</feature>
<keyword evidence="7" id="KW-1185">Reference proteome</keyword>
<dbReference type="Gene3D" id="3.40.190.10">
    <property type="entry name" value="Periplasmic binding protein-like II"/>
    <property type="match status" value="2"/>
</dbReference>
<dbReference type="AlphaFoldDB" id="A0A1J4NKK5"/>
<dbReference type="PANTHER" id="PTHR30024">
    <property type="entry name" value="ALIPHATIC SULFONATES-BINDING PROTEIN-RELATED"/>
    <property type="match status" value="1"/>
</dbReference>
<sequence>MRTIARHASLTAACLLALTSLTACANDAANTASAGSGGQGDGKGTKVKIMVGGLDKVIYLPAMLTQRLGYFDAEGLDVELLSEPAGVQAETALVSGQVQGAVGFYDHTLDLQVKGKSVESVVQFSHAPGEVEVVSTKKAGTVTSPKDFKGTKLGVTGLGSSTDFLTKYLAVKNGVSTNEFTSVAVGAGPTFVSALQQGSIDAGMTTDPTVATVLSKKAGKVIVDMRTPEGSQEALGGPYPSSSLYMQTDWVNQHKDTVQKLADAFVKTLKWMSTHSASEIADKMPADYAQGDGALYAASIKNTLPMFTDDGVMPQDGPETVERVLKAFNPTIKNATVDLDKTYTTEFVKKAAENSAG</sequence>
<accession>A0A1J4NKK5</accession>